<reference evidence="1 2" key="1">
    <citation type="submission" date="2020-03" db="EMBL/GenBank/DDBJ databases">
        <title>Whole genome shotgun sequence of Phytohabitans houttuyneae NBRC 108639.</title>
        <authorList>
            <person name="Komaki H."/>
            <person name="Tamura T."/>
        </authorList>
    </citation>
    <scope>NUCLEOTIDE SEQUENCE [LARGE SCALE GENOMIC DNA]</scope>
    <source>
        <strain evidence="1 2">NBRC 108639</strain>
    </source>
</reference>
<gene>
    <name evidence="1" type="ORF">Phou_016470</name>
</gene>
<sequence length="96" mass="10775">MTWWDRQTAHQQLPIAAGLASKRGSQFMRYAGNDHGFAAWLLVADTLALRHPGVSILDLSDWNWREAYDRGETPGSALRQAMACNDTFGLWPGRDT</sequence>
<dbReference type="AlphaFoldDB" id="A0A6V8K6U1"/>
<accession>A0A6V8K6U1</accession>
<evidence type="ECO:0000313" key="2">
    <source>
        <dbReference type="Proteomes" id="UP000482800"/>
    </source>
</evidence>
<proteinExistence type="predicted"/>
<reference evidence="1 2" key="2">
    <citation type="submission" date="2020-03" db="EMBL/GenBank/DDBJ databases">
        <authorList>
            <person name="Ichikawa N."/>
            <person name="Kimura A."/>
            <person name="Kitahashi Y."/>
            <person name="Uohara A."/>
        </authorList>
    </citation>
    <scope>NUCLEOTIDE SEQUENCE [LARGE SCALE GENOMIC DNA]</scope>
    <source>
        <strain evidence="1 2">NBRC 108639</strain>
    </source>
</reference>
<evidence type="ECO:0000313" key="1">
    <source>
        <dbReference type="EMBL" id="GFJ77467.1"/>
    </source>
</evidence>
<name>A0A6V8K6U1_9ACTN</name>
<organism evidence="1 2">
    <name type="scientific">Phytohabitans houttuyneae</name>
    <dbReference type="NCBI Taxonomy" id="1076126"/>
    <lineage>
        <taxon>Bacteria</taxon>
        <taxon>Bacillati</taxon>
        <taxon>Actinomycetota</taxon>
        <taxon>Actinomycetes</taxon>
        <taxon>Micromonosporales</taxon>
        <taxon>Micromonosporaceae</taxon>
    </lineage>
</organism>
<dbReference type="EMBL" id="BLPF01000001">
    <property type="protein sequence ID" value="GFJ77467.1"/>
    <property type="molecule type" value="Genomic_DNA"/>
</dbReference>
<keyword evidence="2" id="KW-1185">Reference proteome</keyword>
<comment type="caution">
    <text evidence="1">The sequence shown here is derived from an EMBL/GenBank/DDBJ whole genome shotgun (WGS) entry which is preliminary data.</text>
</comment>
<dbReference type="Proteomes" id="UP000482800">
    <property type="component" value="Unassembled WGS sequence"/>
</dbReference>
<dbReference type="RefSeq" id="WP_345515561.1">
    <property type="nucleotide sequence ID" value="NZ_BAABGO010000053.1"/>
</dbReference>
<protein>
    <submittedName>
        <fullName evidence="1">Uncharacterized protein</fullName>
    </submittedName>
</protein>